<reference evidence="10 11" key="1">
    <citation type="submission" date="2016-01" db="EMBL/GenBank/DDBJ databases">
        <title>Genome sequence of the yeast Holleya sinecauda.</title>
        <authorList>
            <person name="Dietrich F.S."/>
        </authorList>
    </citation>
    <scope>NUCLEOTIDE SEQUENCE [LARGE SCALE GENOMIC DNA]</scope>
    <source>
        <strain evidence="10 11">ATCC 58844</strain>
    </source>
</reference>
<evidence type="ECO:0000256" key="4">
    <source>
        <dbReference type="ARBA" id="ARBA00017286"/>
    </source>
</evidence>
<dbReference type="InterPro" id="IPR038881">
    <property type="entry name" value="Yae1-like"/>
</dbReference>
<dbReference type="InterPro" id="IPR019191">
    <property type="entry name" value="Essential_protein_Yae1_N"/>
</dbReference>
<dbReference type="AlphaFoldDB" id="A0A0X8HUA3"/>
<evidence type="ECO:0000259" key="9">
    <source>
        <dbReference type="Pfam" id="PF09811"/>
    </source>
</evidence>
<feature type="domain" description="Essential protein Yae1 N-terminal" evidence="9">
    <location>
        <begin position="39"/>
        <end position="75"/>
    </location>
</feature>
<keyword evidence="7" id="KW-0539">Nucleus</keyword>
<dbReference type="GeneID" id="28724870"/>
<dbReference type="GO" id="GO:0005737">
    <property type="term" value="C:cytoplasm"/>
    <property type="evidence" value="ECO:0007669"/>
    <property type="project" value="UniProtKB-SubCell"/>
</dbReference>
<dbReference type="PANTHER" id="PTHR18829">
    <property type="entry name" value="PROTEIN YAE1 HOMOLOG"/>
    <property type="match status" value="1"/>
</dbReference>
<dbReference type="RefSeq" id="XP_017988572.1">
    <property type="nucleotide sequence ID" value="XM_018133302.1"/>
</dbReference>
<dbReference type="PANTHER" id="PTHR18829:SF0">
    <property type="entry name" value="PROTEIN YAE1 HOMOLOG"/>
    <property type="match status" value="1"/>
</dbReference>
<dbReference type="OrthoDB" id="20086at2759"/>
<sequence length="142" mass="16184">MSDDSDWLAGSDDEATNSIKPRSESYDIKKLESTHRKRGYRDGISSAKEENLQHGFDIKFPQGSSLGFKVGEILGSLHLLSSFFTDDKELRHDFEQAKVDLHISNILSEANFNNEMELKSETPPSIEKWNSILAKYNLKYLN</sequence>
<dbReference type="Proteomes" id="UP000243052">
    <property type="component" value="Chromosome vi"/>
</dbReference>
<evidence type="ECO:0000256" key="1">
    <source>
        <dbReference type="ARBA" id="ARBA00004123"/>
    </source>
</evidence>
<comment type="subcellular location">
    <subcellularLocation>
        <location evidence="2">Cytoplasm</location>
    </subcellularLocation>
    <subcellularLocation>
        <location evidence="1">Nucleus</location>
    </subcellularLocation>
</comment>
<evidence type="ECO:0000256" key="2">
    <source>
        <dbReference type="ARBA" id="ARBA00004496"/>
    </source>
</evidence>
<evidence type="ECO:0000256" key="5">
    <source>
        <dbReference type="ARBA" id="ARBA00018400"/>
    </source>
</evidence>
<feature type="compositionally biased region" description="Acidic residues" evidence="8">
    <location>
        <begin position="1"/>
        <end position="15"/>
    </location>
</feature>
<dbReference type="STRING" id="45286.A0A0X8HUA3"/>
<comment type="similarity">
    <text evidence="3">Belongs to the YAE1 family.</text>
</comment>
<evidence type="ECO:0000256" key="8">
    <source>
        <dbReference type="SAM" id="MobiDB-lite"/>
    </source>
</evidence>
<keyword evidence="6" id="KW-0963">Cytoplasm</keyword>
<dbReference type="GO" id="GO:0005634">
    <property type="term" value="C:nucleus"/>
    <property type="evidence" value="ECO:0007669"/>
    <property type="project" value="UniProtKB-SubCell"/>
</dbReference>
<evidence type="ECO:0000313" key="10">
    <source>
        <dbReference type="EMBL" id="AMD21576.1"/>
    </source>
</evidence>
<name>A0A0X8HUA3_9SACH</name>
<protein>
    <recommendedName>
        <fullName evidence="5">Protein YAE1</fullName>
    </recommendedName>
    <alternativeName>
        <fullName evidence="4">Protein yae1</fullName>
    </alternativeName>
</protein>
<evidence type="ECO:0000313" key="11">
    <source>
        <dbReference type="Proteomes" id="UP000243052"/>
    </source>
</evidence>
<evidence type="ECO:0000256" key="6">
    <source>
        <dbReference type="ARBA" id="ARBA00022490"/>
    </source>
</evidence>
<evidence type="ECO:0000256" key="7">
    <source>
        <dbReference type="ARBA" id="ARBA00023242"/>
    </source>
</evidence>
<evidence type="ECO:0000256" key="3">
    <source>
        <dbReference type="ARBA" id="ARBA00007096"/>
    </source>
</evidence>
<proteinExistence type="inferred from homology"/>
<feature type="region of interest" description="Disordered" evidence="8">
    <location>
        <begin position="1"/>
        <end position="42"/>
    </location>
</feature>
<dbReference type="Pfam" id="PF09811">
    <property type="entry name" value="Yae1_N"/>
    <property type="match status" value="1"/>
</dbReference>
<feature type="compositionally biased region" description="Basic and acidic residues" evidence="8">
    <location>
        <begin position="21"/>
        <end position="34"/>
    </location>
</feature>
<dbReference type="EMBL" id="CP014246">
    <property type="protein sequence ID" value="AMD21576.1"/>
    <property type="molecule type" value="Genomic_DNA"/>
</dbReference>
<organism evidence="10 11">
    <name type="scientific">Eremothecium sinecaudum</name>
    <dbReference type="NCBI Taxonomy" id="45286"/>
    <lineage>
        <taxon>Eukaryota</taxon>
        <taxon>Fungi</taxon>
        <taxon>Dikarya</taxon>
        <taxon>Ascomycota</taxon>
        <taxon>Saccharomycotina</taxon>
        <taxon>Saccharomycetes</taxon>
        <taxon>Saccharomycetales</taxon>
        <taxon>Saccharomycetaceae</taxon>
        <taxon>Eremothecium</taxon>
    </lineage>
</organism>
<gene>
    <name evidence="10" type="ORF">AW171_hschr63535</name>
</gene>
<accession>A0A0X8HUA3</accession>
<keyword evidence="11" id="KW-1185">Reference proteome</keyword>